<dbReference type="STRING" id="1120996.SAMN02746066_02025"/>
<dbReference type="InterPro" id="IPR015943">
    <property type="entry name" value="WD40/YVTN_repeat-like_dom_sf"/>
</dbReference>
<dbReference type="GO" id="GO:0010411">
    <property type="term" value="P:xyloglucan metabolic process"/>
    <property type="evidence" value="ECO:0007669"/>
    <property type="project" value="TreeGrafter"/>
</dbReference>
<dbReference type="EMBL" id="FRCP01000010">
    <property type="protein sequence ID" value="SHM45656.1"/>
    <property type="molecule type" value="Genomic_DNA"/>
</dbReference>
<protein>
    <recommendedName>
        <fullName evidence="3">Endoglucanase</fullName>
    </recommendedName>
</protein>
<reference evidence="1 2" key="1">
    <citation type="submission" date="2016-11" db="EMBL/GenBank/DDBJ databases">
        <authorList>
            <person name="Jaros S."/>
            <person name="Januszkiewicz K."/>
            <person name="Wedrychowicz H."/>
        </authorList>
    </citation>
    <scope>NUCLEOTIDE SEQUENCE [LARGE SCALE GENOMIC DNA]</scope>
    <source>
        <strain evidence="1 2">DSM 15930</strain>
    </source>
</reference>
<dbReference type="AlphaFoldDB" id="A0A1M7IY30"/>
<keyword evidence="2" id="KW-1185">Reference proteome</keyword>
<proteinExistence type="predicted"/>
<dbReference type="PANTHER" id="PTHR43739:SF5">
    <property type="entry name" value="EXO-ALPHA-SIALIDASE"/>
    <property type="match status" value="1"/>
</dbReference>
<dbReference type="Proteomes" id="UP000184038">
    <property type="component" value="Unassembled WGS sequence"/>
</dbReference>
<dbReference type="InterPro" id="IPR052025">
    <property type="entry name" value="Xyloglucanase_GH74"/>
</dbReference>
<dbReference type="OrthoDB" id="9757947at2"/>
<sequence>MGNIIGTREYTYKNIPIPGGGYVTGFLFHEKEENLLYARTDIGGTYRFEFGTRTWKSLMNHVKQEDVSETYPLSFAVDNNNSGLLYLVCGYSNKDTGKLCISSDKGETFIYKEMPCKIHGNNPGRGTGERLQVDPNNSNLLYFGSQSKGLMRSDDQGDSWEFITVSIDGTADKNEQEITFVWIDPRETIEGRSKTIVVGTSGEGSSIGKFRGHSLYISTDGAMTFRPLQEPESLLPKTEESGYTGYVGARYVFDGEYLYVTMSEAASYGWSFACYSCDCGMQKSGKVVRYHIGTSGEVIEYKDITPTAIDFGVDNLDDISFGMGGIALTYDKEANTPVLICSTICYQHPGDIVFLSRDNGQTWRKILQGLEIGRINFTVPYMKPEYNGHESILHWLTDVKINPYNPNHALFNSGTGAFVTYNLLAEDCTWEPECKGIEETVHLNLYAPSKGDVKLIDILGDLGGFAFTDLDQPAENTFADENGDRYITCINADYSENNQDYVVVTPRGNWTGKTKGGLIVSRDQCKTFEHLPQPYGLSPFIDELLDEIMRPNVNAGWVAMSADSTTIVWSIAKVLSIPVNAVVYTKDCGKTYHKCRIYDKDGECISETYECPPVPAWKTYDEFFAYCNSLRNIKIMADRVNPKVFYGFGEASQFYVSTDGGVSFYQKERPDNFPVMVLSGFDCNNYAEIRAQQGEEGVIWMALGEHGLWKVIYDVNNEEFKAERITKEGDMIKCQGMGLGLHGGKAIYMSGTISGEYGFFVTEDEGKTYIRLNSEKQMYGDIMSIIGDPRVRGRFYLATGSRGVLYGVPTE</sequence>
<organism evidence="1 2">
    <name type="scientific">Anaerosporobacter mobilis DSM 15930</name>
    <dbReference type="NCBI Taxonomy" id="1120996"/>
    <lineage>
        <taxon>Bacteria</taxon>
        <taxon>Bacillati</taxon>
        <taxon>Bacillota</taxon>
        <taxon>Clostridia</taxon>
        <taxon>Lachnospirales</taxon>
        <taxon>Lachnospiraceae</taxon>
        <taxon>Anaerosporobacter</taxon>
    </lineage>
</organism>
<gene>
    <name evidence="1" type="ORF">SAMN02746066_02025</name>
</gene>
<dbReference type="Gene3D" id="2.130.10.10">
    <property type="entry name" value="YVTN repeat-like/Quinoprotein amine dehydrogenase"/>
    <property type="match status" value="2"/>
</dbReference>
<dbReference type="PANTHER" id="PTHR43739">
    <property type="entry name" value="XYLOGLUCANASE (EUROFUNG)"/>
    <property type="match status" value="1"/>
</dbReference>
<name>A0A1M7IY30_9FIRM</name>
<accession>A0A1M7IY30</accession>
<evidence type="ECO:0008006" key="3">
    <source>
        <dbReference type="Google" id="ProtNLM"/>
    </source>
</evidence>
<dbReference type="SUPFAM" id="SSF110296">
    <property type="entry name" value="Oligoxyloglucan reducing end-specific cellobiohydrolase"/>
    <property type="match status" value="2"/>
</dbReference>
<evidence type="ECO:0000313" key="1">
    <source>
        <dbReference type="EMBL" id="SHM45656.1"/>
    </source>
</evidence>
<dbReference type="RefSeq" id="WP_073287029.1">
    <property type="nucleotide sequence ID" value="NZ_FRCP01000010.1"/>
</dbReference>
<evidence type="ECO:0000313" key="2">
    <source>
        <dbReference type="Proteomes" id="UP000184038"/>
    </source>
</evidence>